<reference evidence="3 4" key="1">
    <citation type="journal article" date="2023" name="Mol. Phylogenet. Evol.">
        <title>Genome-scale phylogeny and comparative genomics of the fungal order Sordariales.</title>
        <authorList>
            <person name="Hensen N."/>
            <person name="Bonometti L."/>
            <person name="Westerberg I."/>
            <person name="Brannstrom I.O."/>
            <person name="Guillou S."/>
            <person name="Cros-Aarteil S."/>
            <person name="Calhoun S."/>
            <person name="Haridas S."/>
            <person name="Kuo A."/>
            <person name="Mondo S."/>
            <person name="Pangilinan J."/>
            <person name="Riley R."/>
            <person name="LaButti K."/>
            <person name="Andreopoulos B."/>
            <person name="Lipzen A."/>
            <person name="Chen C."/>
            <person name="Yan M."/>
            <person name="Daum C."/>
            <person name="Ng V."/>
            <person name="Clum A."/>
            <person name="Steindorff A."/>
            <person name="Ohm R.A."/>
            <person name="Martin F."/>
            <person name="Silar P."/>
            <person name="Natvig D.O."/>
            <person name="Lalanne C."/>
            <person name="Gautier V."/>
            <person name="Ament-Velasquez S.L."/>
            <person name="Kruys A."/>
            <person name="Hutchinson M.I."/>
            <person name="Powell A.J."/>
            <person name="Barry K."/>
            <person name="Miller A.N."/>
            <person name="Grigoriev I.V."/>
            <person name="Debuchy R."/>
            <person name="Gladieux P."/>
            <person name="Hiltunen Thoren M."/>
            <person name="Johannesson H."/>
        </authorList>
    </citation>
    <scope>NUCLEOTIDE SEQUENCE [LARGE SCALE GENOMIC DNA]</scope>
    <source>
        <strain evidence="3 4">FGSC 10403</strain>
    </source>
</reference>
<sequence length="659" mass="71845">MGNTTSPPKRKDSNHFTGPKHYNAAYTSGAFSFFNPTARYHVLAPPSHNEVEPQVDPATGNKKKPSRASDELSLTGNEAASVLGHRTTNDTTQEAAVASLPQDTDIPTLSADQIGHALEATDSQLSAQSSLQNAANAATVSPERLAGALGTSPSQIGRIVQLGAGNGNGSKTSVNTTQQKQREQDQKDSGVYYVWRSRDNRKGRHAAVVTKPEILRRGKHKGRKESNGGGGGNEESGKDNDDGEECGRTSGGWRHRRKLQDEEKGEGIEEEDAREENRGEGPRVTNSWISTWHGVSKMVTSFPWWDISYDVALTFFLAAISRLINGFFVYLPLSTPESEFEGEKTGAGATRLITCTLVVISSVLLMLEAVNENRADCFGWALEESLAGNADGPRLRSEEQQGKRCTHHHHVRYVILRGSNPRDQRKAVVVPVSVSVPDDQNLHNEKRDDPQAHSDGDASDSNDSDGKGEINSHHNHQNPSRAWKWWPSSDELKSHYLHEIGFLSCILQLIGSIIFWTEGFTGLPIVQNNISTGALAGCYWVPQVVGGFFFGLSAVLTMVEVQDRWYVPAPNLLGWHIGAWCLVGSFGLIVTGALGFVQNAGAQYEYAVGMATFVASWAFLIASVILLFEALNKYPLTVSTAPPSRQPHIRPDAEQETGA</sequence>
<feature type="region of interest" description="Disordered" evidence="1">
    <location>
        <begin position="640"/>
        <end position="659"/>
    </location>
</feature>
<proteinExistence type="predicted"/>
<feature type="region of interest" description="Disordered" evidence="1">
    <location>
        <begin position="44"/>
        <end position="90"/>
    </location>
</feature>
<accession>A0AAJ0IFB8</accession>
<comment type="caution">
    <text evidence="3">The sequence shown here is derived from an EMBL/GenBank/DDBJ whole genome shotgun (WGS) entry which is preliminary data.</text>
</comment>
<dbReference type="EMBL" id="JAULSX010000001">
    <property type="protein sequence ID" value="KAK3499146.1"/>
    <property type="molecule type" value="Genomic_DNA"/>
</dbReference>
<dbReference type="RefSeq" id="XP_062696779.1">
    <property type="nucleotide sequence ID" value="XM_062835690.1"/>
</dbReference>
<feature type="compositionally biased region" description="Polar residues" evidence="1">
    <location>
        <begin position="169"/>
        <end position="179"/>
    </location>
</feature>
<organism evidence="3 4">
    <name type="scientific">Neurospora hispaniola</name>
    <dbReference type="NCBI Taxonomy" id="588809"/>
    <lineage>
        <taxon>Eukaryota</taxon>
        <taxon>Fungi</taxon>
        <taxon>Dikarya</taxon>
        <taxon>Ascomycota</taxon>
        <taxon>Pezizomycotina</taxon>
        <taxon>Sordariomycetes</taxon>
        <taxon>Sordariomycetidae</taxon>
        <taxon>Sordariales</taxon>
        <taxon>Sordariaceae</taxon>
        <taxon>Neurospora</taxon>
    </lineage>
</organism>
<feature type="transmembrane region" description="Helical" evidence="2">
    <location>
        <begin position="573"/>
        <end position="594"/>
    </location>
</feature>
<evidence type="ECO:0000256" key="2">
    <source>
        <dbReference type="SAM" id="Phobius"/>
    </source>
</evidence>
<dbReference type="Proteomes" id="UP001285908">
    <property type="component" value="Unassembled WGS sequence"/>
</dbReference>
<feature type="transmembrane region" description="Helical" evidence="2">
    <location>
        <begin position="539"/>
        <end position="561"/>
    </location>
</feature>
<feature type="region of interest" description="Disordered" evidence="1">
    <location>
        <begin position="1"/>
        <end position="21"/>
    </location>
</feature>
<feature type="compositionally biased region" description="Basic and acidic residues" evidence="1">
    <location>
        <begin position="440"/>
        <end position="456"/>
    </location>
</feature>
<keyword evidence="2" id="KW-0472">Membrane</keyword>
<dbReference type="AlphaFoldDB" id="A0AAJ0IFB8"/>
<keyword evidence="2" id="KW-1133">Transmembrane helix</keyword>
<evidence type="ECO:0000313" key="3">
    <source>
        <dbReference type="EMBL" id="KAK3499146.1"/>
    </source>
</evidence>
<feature type="transmembrane region" description="Helical" evidence="2">
    <location>
        <begin position="500"/>
        <end position="519"/>
    </location>
</feature>
<feature type="transmembrane region" description="Helical" evidence="2">
    <location>
        <begin position="606"/>
        <end position="628"/>
    </location>
</feature>
<evidence type="ECO:0008006" key="5">
    <source>
        <dbReference type="Google" id="ProtNLM"/>
    </source>
</evidence>
<protein>
    <recommendedName>
        <fullName evidence="5">Integral membrane protein</fullName>
    </recommendedName>
</protein>
<name>A0AAJ0IFB8_9PEZI</name>
<keyword evidence="2" id="KW-0812">Transmembrane</keyword>
<keyword evidence="4" id="KW-1185">Reference proteome</keyword>
<gene>
    <name evidence="3" type="ORF">B0T23DRAFT_328985</name>
</gene>
<evidence type="ECO:0000256" key="1">
    <source>
        <dbReference type="SAM" id="MobiDB-lite"/>
    </source>
</evidence>
<dbReference type="GeneID" id="87873312"/>
<evidence type="ECO:0000313" key="4">
    <source>
        <dbReference type="Proteomes" id="UP001285908"/>
    </source>
</evidence>
<feature type="region of interest" description="Disordered" evidence="1">
    <location>
        <begin position="438"/>
        <end position="482"/>
    </location>
</feature>
<feature type="region of interest" description="Disordered" evidence="1">
    <location>
        <begin position="160"/>
        <end position="286"/>
    </location>
</feature>